<feature type="region of interest" description="Disordered" evidence="1">
    <location>
        <begin position="65"/>
        <end position="86"/>
    </location>
</feature>
<keyword evidence="3" id="KW-1185">Reference proteome</keyword>
<gene>
    <name evidence="2" type="ORF">PSTG_12504</name>
</gene>
<organism evidence="2 3">
    <name type="scientific">Puccinia striiformis f. sp. tritici PST-78</name>
    <dbReference type="NCBI Taxonomy" id="1165861"/>
    <lineage>
        <taxon>Eukaryota</taxon>
        <taxon>Fungi</taxon>
        <taxon>Dikarya</taxon>
        <taxon>Basidiomycota</taxon>
        <taxon>Pucciniomycotina</taxon>
        <taxon>Pucciniomycetes</taxon>
        <taxon>Pucciniales</taxon>
        <taxon>Pucciniaceae</taxon>
        <taxon>Puccinia</taxon>
    </lineage>
</organism>
<dbReference type="AlphaFoldDB" id="A0A0L0V4F0"/>
<dbReference type="EMBL" id="AJIL01000122">
    <property type="protein sequence ID" value="KNE94173.1"/>
    <property type="molecule type" value="Genomic_DNA"/>
</dbReference>
<evidence type="ECO:0000313" key="2">
    <source>
        <dbReference type="EMBL" id="KNE94173.1"/>
    </source>
</evidence>
<evidence type="ECO:0000256" key="1">
    <source>
        <dbReference type="SAM" id="MobiDB-lite"/>
    </source>
</evidence>
<reference evidence="3" key="1">
    <citation type="submission" date="2014-03" db="EMBL/GenBank/DDBJ databases">
        <title>The Genome Sequence of Puccinia striiformis f. sp. tritici PST-78.</title>
        <authorList>
            <consortium name="The Broad Institute Genome Sequencing Platform"/>
            <person name="Cuomo C."/>
            <person name="Hulbert S."/>
            <person name="Chen X."/>
            <person name="Walker B."/>
            <person name="Young S.K."/>
            <person name="Zeng Q."/>
            <person name="Gargeya S."/>
            <person name="Fitzgerald M."/>
            <person name="Haas B."/>
            <person name="Abouelleil A."/>
            <person name="Alvarado L."/>
            <person name="Arachchi H.M."/>
            <person name="Berlin A.M."/>
            <person name="Chapman S.B."/>
            <person name="Goldberg J."/>
            <person name="Griggs A."/>
            <person name="Gujja S."/>
            <person name="Hansen M."/>
            <person name="Howarth C."/>
            <person name="Imamovic A."/>
            <person name="Larimer J."/>
            <person name="McCowan C."/>
            <person name="Montmayeur A."/>
            <person name="Murphy C."/>
            <person name="Neiman D."/>
            <person name="Pearson M."/>
            <person name="Priest M."/>
            <person name="Roberts A."/>
            <person name="Saif S."/>
            <person name="Shea T."/>
            <person name="Sisk P."/>
            <person name="Sykes S."/>
            <person name="Wortman J."/>
            <person name="Nusbaum C."/>
            <person name="Birren B."/>
        </authorList>
    </citation>
    <scope>NUCLEOTIDE SEQUENCE [LARGE SCALE GENOMIC DNA]</scope>
    <source>
        <strain evidence="3">race PST-78</strain>
    </source>
</reference>
<sequence length="86" mass="9505">MSDSTRTPASTSTLFAPGIATRDQADQQSHSDFSPLREYNGAIYKWTQQLLLHTQQKNQQINQLLGKNSVGTLDDSTINTSSHKLA</sequence>
<accession>A0A0L0V4F0</accession>
<protein>
    <submittedName>
        <fullName evidence="2">Uncharacterized protein</fullName>
    </submittedName>
</protein>
<proteinExistence type="predicted"/>
<name>A0A0L0V4F0_9BASI</name>
<dbReference type="Proteomes" id="UP000054564">
    <property type="component" value="Unassembled WGS sequence"/>
</dbReference>
<feature type="compositionally biased region" description="Polar residues" evidence="1">
    <location>
        <begin position="1"/>
        <end position="14"/>
    </location>
</feature>
<feature type="region of interest" description="Disordered" evidence="1">
    <location>
        <begin position="1"/>
        <end position="34"/>
    </location>
</feature>
<comment type="caution">
    <text evidence="2">The sequence shown here is derived from an EMBL/GenBank/DDBJ whole genome shotgun (WGS) entry which is preliminary data.</text>
</comment>
<evidence type="ECO:0000313" key="3">
    <source>
        <dbReference type="Proteomes" id="UP000054564"/>
    </source>
</evidence>
<dbReference type="OrthoDB" id="2506264at2759"/>